<protein>
    <submittedName>
        <fullName evidence="2">Uncharacterized protein</fullName>
    </submittedName>
</protein>
<evidence type="ECO:0000256" key="1">
    <source>
        <dbReference type="SAM" id="Phobius"/>
    </source>
</evidence>
<organism evidence="2 3">
    <name type="scientific">Bradyrhizobium diazoefficiens</name>
    <dbReference type="NCBI Taxonomy" id="1355477"/>
    <lineage>
        <taxon>Bacteria</taxon>
        <taxon>Pseudomonadati</taxon>
        <taxon>Pseudomonadota</taxon>
        <taxon>Alphaproteobacteria</taxon>
        <taxon>Hyphomicrobiales</taxon>
        <taxon>Nitrobacteraceae</taxon>
        <taxon>Bradyrhizobium</taxon>
    </lineage>
</organism>
<dbReference type="AlphaFoldDB" id="A0A0E4BTK3"/>
<accession>A0A0E4BTK3</accession>
<evidence type="ECO:0000313" key="3">
    <source>
        <dbReference type="Proteomes" id="UP000063308"/>
    </source>
</evidence>
<evidence type="ECO:0000313" key="2">
    <source>
        <dbReference type="EMBL" id="BAR59663.1"/>
    </source>
</evidence>
<sequence length="37" mass="4058">MGTIGAFVAAVATWAAVSVSIWWLRRKLHIASRRSTS</sequence>
<dbReference type="EMBL" id="AP014685">
    <property type="protein sequence ID" value="BAR59663.1"/>
    <property type="molecule type" value="Genomic_DNA"/>
</dbReference>
<dbReference type="Proteomes" id="UP000063308">
    <property type="component" value="Chromosome"/>
</dbReference>
<keyword evidence="1" id="KW-0812">Transmembrane</keyword>
<reference evidence="2 3" key="1">
    <citation type="submission" date="2014-11" db="EMBL/GenBank/DDBJ databases">
        <title>Symbiosis island explosion on the genome of extra-slow-growing strains of soybean bradyrhizobia with massive insertion sequences.</title>
        <authorList>
            <person name="Iida T."/>
            <person name="Minamisawa K."/>
        </authorList>
    </citation>
    <scope>NUCLEOTIDE SEQUENCE [LARGE SCALE GENOMIC DNA]</scope>
    <source>
        <strain evidence="2 3">NK6</strain>
    </source>
</reference>
<keyword evidence="1" id="KW-0472">Membrane</keyword>
<feature type="transmembrane region" description="Helical" evidence="1">
    <location>
        <begin position="6"/>
        <end position="24"/>
    </location>
</feature>
<name>A0A0E4BTK3_9BRAD</name>
<proteinExistence type="predicted"/>
<keyword evidence="1" id="KW-1133">Transmembrane helix</keyword>
<gene>
    <name evidence="2" type="ORF">NK6_6511</name>
</gene>